<dbReference type="EC" id="5.2.1.8" evidence="5"/>
<comment type="caution">
    <text evidence="5">The sequence shown here is derived from an EMBL/GenBank/DDBJ whole genome shotgun (WGS) entry which is preliminary data.</text>
</comment>
<dbReference type="PANTHER" id="PTHR47637">
    <property type="entry name" value="CHAPERONE SURA"/>
    <property type="match status" value="1"/>
</dbReference>
<feature type="signal peptide" evidence="3">
    <location>
        <begin position="1"/>
        <end position="20"/>
    </location>
</feature>
<keyword evidence="2" id="KW-0697">Rotamase</keyword>
<dbReference type="Gene3D" id="3.10.50.40">
    <property type="match status" value="2"/>
</dbReference>
<evidence type="ECO:0000259" key="4">
    <source>
        <dbReference type="PROSITE" id="PS50198"/>
    </source>
</evidence>
<dbReference type="PANTHER" id="PTHR47637:SF1">
    <property type="entry name" value="CHAPERONE SURA"/>
    <property type="match status" value="1"/>
</dbReference>
<feature type="domain" description="PpiC" evidence="4">
    <location>
        <begin position="272"/>
        <end position="371"/>
    </location>
</feature>
<proteinExistence type="predicted"/>
<keyword evidence="2 5" id="KW-0413">Isomerase</keyword>
<dbReference type="EMBL" id="JBHUON010000011">
    <property type="protein sequence ID" value="MFD2865160.1"/>
    <property type="molecule type" value="Genomic_DNA"/>
</dbReference>
<keyword evidence="1 3" id="KW-0732">Signal</keyword>
<evidence type="ECO:0000256" key="3">
    <source>
        <dbReference type="SAM" id="SignalP"/>
    </source>
</evidence>
<evidence type="ECO:0000256" key="1">
    <source>
        <dbReference type="ARBA" id="ARBA00022729"/>
    </source>
</evidence>
<feature type="domain" description="PpiC" evidence="4">
    <location>
        <begin position="168"/>
        <end position="269"/>
    </location>
</feature>
<feature type="chain" id="PRO_5046794476" evidence="3">
    <location>
        <begin position="21"/>
        <end position="459"/>
    </location>
</feature>
<dbReference type="SUPFAM" id="SSF109998">
    <property type="entry name" value="Triger factor/SurA peptide-binding domain-like"/>
    <property type="match status" value="1"/>
</dbReference>
<evidence type="ECO:0000313" key="5">
    <source>
        <dbReference type="EMBL" id="MFD2865160.1"/>
    </source>
</evidence>
<dbReference type="Gene3D" id="1.10.4030.10">
    <property type="entry name" value="Porin chaperone SurA, peptide-binding domain"/>
    <property type="match status" value="1"/>
</dbReference>
<dbReference type="PROSITE" id="PS50198">
    <property type="entry name" value="PPIC_PPIASE_2"/>
    <property type="match status" value="2"/>
</dbReference>
<dbReference type="InterPro" id="IPR046357">
    <property type="entry name" value="PPIase_dom_sf"/>
</dbReference>
<gene>
    <name evidence="5" type="ORF">ACFSYC_10725</name>
</gene>
<dbReference type="InterPro" id="IPR050280">
    <property type="entry name" value="OMP_Chaperone_SurA"/>
</dbReference>
<dbReference type="Pfam" id="PF00639">
    <property type="entry name" value="Rotamase"/>
    <property type="match status" value="1"/>
</dbReference>
<dbReference type="RefSeq" id="WP_377126977.1">
    <property type="nucleotide sequence ID" value="NZ_JBHUHN010000001.1"/>
</dbReference>
<reference evidence="6" key="1">
    <citation type="journal article" date="2019" name="Int. J. Syst. Evol. Microbiol.">
        <title>The Global Catalogue of Microorganisms (GCM) 10K type strain sequencing project: providing services to taxonomists for standard genome sequencing and annotation.</title>
        <authorList>
            <consortium name="The Broad Institute Genomics Platform"/>
            <consortium name="The Broad Institute Genome Sequencing Center for Infectious Disease"/>
            <person name="Wu L."/>
            <person name="Ma J."/>
        </authorList>
    </citation>
    <scope>NUCLEOTIDE SEQUENCE [LARGE SCALE GENOMIC DNA]</scope>
    <source>
        <strain evidence="6">KCTC 52232</strain>
    </source>
</reference>
<keyword evidence="6" id="KW-1185">Reference proteome</keyword>
<accession>A0ABW5XNX0</accession>
<evidence type="ECO:0000256" key="2">
    <source>
        <dbReference type="PROSITE-ProRule" id="PRU00278"/>
    </source>
</evidence>
<evidence type="ECO:0000313" key="6">
    <source>
        <dbReference type="Proteomes" id="UP001597601"/>
    </source>
</evidence>
<dbReference type="InterPro" id="IPR027304">
    <property type="entry name" value="Trigger_fact/SurA_dom_sf"/>
</dbReference>
<dbReference type="Proteomes" id="UP001597601">
    <property type="component" value="Unassembled WGS sequence"/>
</dbReference>
<sequence length="459" mass="51761">MRKFGIVILSTVLFAAAANAQQKRVLDKIVAVVGNSVILQSDIELMNTQYIMQNAHPDKCMLAQSLITQKLLIQQAAIDSIVVKQEDVEADVDRRMRYMIQKAGGQDKVEAYLGRSILQYKEDIQNDVREIMLAERMKGHITEKLNTTPQDVKDYFNKIPKDSLPTFNKEVEVAEIVFEPKLSKEEKDIYREKSQALLDRIKKGEDFGTLATTYSQDPGSASQGGDAGFNDRNQFIKEYTGWAFKLKAGEYSPVFESPDYGFFFLQVLERRGEQVHTRHILISPPFTAASLERTKGKADTVFNLLSKDNKVDFFATAASLYSDSKETKYNGGLILNPEGESRTTIIPTDKLDPQIAAVIDTMKVGSISKPIVYTDARSGKSSYRIFYLKSVTNAHKANLEQDFPKIKQFATEDKTARTISQWFAKKRKETYIKIDPQYQACPVLTGWATPVVESAQVKP</sequence>
<dbReference type="SUPFAM" id="SSF54534">
    <property type="entry name" value="FKBP-like"/>
    <property type="match status" value="2"/>
</dbReference>
<dbReference type="Pfam" id="PF13616">
    <property type="entry name" value="Rotamase_3"/>
    <property type="match status" value="1"/>
</dbReference>
<dbReference type="InterPro" id="IPR000297">
    <property type="entry name" value="PPIase_PpiC"/>
</dbReference>
<name>A0ABW5XNX0_9SPHI</name>
<dbReference type="GO" id="GO:0003755">
    <property type="term" value="F:peptidyl-prolyl cis-trans isomerase activity"/>
    <property type="evidence" value="ECO:0007669"/>
    <property type="project" value="UniProtKB-EC"/>
</dbReference>
<protein>
    <submittedName>
        <fullName evidence="5">Peptidylprolyl isomerase</fullName>
        <ecNumber evidence="5">5.2.1.8</ecNumber>
    </submittedName>
</protein>
<organism evidence="5 6">
    <name type="scientific">Mucilaginibacter antarcticus</name>
    <dbReference type="NCBI Taxonomy" id="1855725"/>
    <lineage>
        <taxon>Bacteria</taxon>
        <taxon>Pseudomonadati</taxon>
        <taxon>Bacteroidota</taxon>
        <taxon>Sphingobacteriia</taxon>
        <taxon>Sphingobacteriales</taxon>
        <taxon>Sphingobacteriaceae</taxon>
        <taxon>Mucilaginibacter</taxon>
    </lineage>
</organism>